<dbReference type="PROSITE" id="PS50930">
    <property type="entry name" value="HTH_LYTTR"/>
    <property type="match status" value="1"/>
</dbReference>
<dbReference type="InterPro" id="IPR046947">
    <property type="entry name" value="LytR-like"/>
</dbReference>
<feature type="domain" description="HTH LytTR-type" evidence="2">
    <location>
        <begin position="174"/>
        <end position="279"/>
    </location>
</feature>
<dbReference type="RefSeq" id="WP_348709601.1">
    <property type="nucleotide sequence ID" value="NZ_CAXIXY010000003.1"/>
</dbReference>
<keyword evidence="1" id="KW-1133">Transmembrane helix</keyword>
<comment type="caution">
    <text evidence="3">The sequence shown here is derived from an EMBL/GenBank/DDBJ whole genome shotgun (WGS) entry which is preliminary data.</text>
</comment>
<evidence type="ECO:0000259" key="2">
    <source>
        <dbReference type="PROSITE" id="PS50930"/>
    </source>
</evidence>
<feature type="transmembrane region" description="Helical" evidence="1">
    <location>
        <begin position="125"/>
        <end position="144"/>
    </location>
</feature>
<dbReference type="Pfam" id="PF04397">
    <property type="entry name" value="LytTR"/>
    <property type="match status" value="1"/>
</dbReference>
<feature type="transmembrane region" description="Helical" evidence="1">
    <location>
        <begin position="48"/>
        <end position="72"/>
    </location>
</feature>
<feature type="transmembrane region" description="Helical" evidence="1">
    <location>
        <begin position="84"/>
        <end position="105"/>
    </location>
</feature>
<gene>
    <name evidence="3" type="ORF">T190607A01A_10115</name>
</gene>
<keyword evidence="1" id="KW-0472">Membrane</keyword>
<proteinExistence type="predicted"/>
<dbReference type="Gene3D" id="2.40.50.1020">
    <property type="entry name" value="LytTr DNA-binding domain"/>
    <property type="match status" value="1"/>
</dbReference>
<dbReference type="InterPro" id="IPR007492">
    <property type="entry name" value="LytTR_DNA-bd_dom"/>
</dbReference>
<dbReference type="Proteomes" id="UP001497416">
    <property type="component" value="Unassembled WGS sequence"/>
</dbReference>
<accession>A0ABP1ED38</accession>
<keyword evidence="1" id="KW-0812">Transmembrane</keyword>
<dbReference type="PANTHER" id="PTHR37299:SF1">
    <property type="entry name" value="STAGE 0 SPORULATION PROTEIN A HOMOLOG"/>
    <property type="match status" value="1"/>
</dbReference>
<dbReference type="SMART" id="SM00850">
    <property type="entry name" value="LytTR"/>
    <property type="match status" value="1"/>
</dbReference>
<dbReference type="EMBL" id="CAXIXY010000003">
    <property type="protein sequence ID" value="CAL2074982.1"/>
    <property type="molecule type" value="Genomic_DNA"/>
</dbReference>
<sequence>MIKIFRTNYPFYYDVKKAAIISVLVFILSTGFSYAFEPFEVNYKELKYSYLITSVIHSIVSLIVFMFSVILLTLFRDKKRDWQVYNEFSFLVIVLILIGIGQFLIRDLIYLKEDNWSFRYLFEEIRNTLLVGSLLMFIITSINIERLKSIYRNRSKLLNLDLNKDVNSNETISIKTKVKIDDFNLTMNDFIYAKSDKNYVEIFTVGGKMIKRMSIKSLEDQLEMFDYIFRSHRSFLINLNKIQKVKGNTQGYKLSLISCEDEILVSRGMIAKFEEELRKLKK</sequence>
<name>A0ABP1ED38_9FLAO</name>
<keyword evidence="4" id="KW-1185">Reference proteome</keyword>
<evidence type="ECO:0000313" key="3">
    <source>
        <dbReference type="EMBL" id="CAL2074982.1"/>
    </source>
</evidence>
<evidence type="ECO:0000256" key="1">
    <source>
        <dbReference type="SAM" id="Phobius"/>
    </source>
</evidence>
<feature type="transmembrane region" description="Helical" evidence="1">
    <location>
        <begin position="18"/>
        <end position="36"/>
    </location>
</feature>
<evidence type="ECO:0000313" key="4">
    <source>
        <dbReference type="Proteomes" id="UP001497416"/>
    </source>
</evidence>
<protein>
    <submittedName>
        <fullName evidence="3">HTH LytTR-type domain-containing protein</fullName>
    </submittedName>
</protein>
<reference evidence="3 4" key="1">
    <citation type="submission" date="2024-05" db="EMBL/GenBank/DDBJ databases">
        <authorList>
            <person name="Duchaud E."/>
        </authorList>
    </citation>
    <scope>NUCLEOTIDE SEQUENCE [LARGE SCALE GENOMIC DNA]</scope>
    <source>
        <strain evidence="3">Ena-SAMPLE-TAB-13-05-2024-13:56:06:370-140302</strain>
    </source>
</reference>
<dbReference type="PANTHER" id="PTHR37299">
    <property type="entry name" value="TRANSCRIPTIONAL REGULATOR-RELATED"/>
    <property type="match status" value="1"/>
</dbReference>
<organism evidence="3 4">
    <name type="scientific">Tenacibaculum platacis</name>
    <dbReference type="NCBI Taxonomy" id="3137852"/>
    <lineage>
        <taxon>Bacteria</taxon>
        <taxon>Pseudomonadati</taxon>
        <taxon>Bacteroidota</taxon>
        <taxon>Flavobacteriia</taxon>
        <taxon>Flavobacteriales</taxon>
        <taxon>Flavobacteriaceae</taxon>
        <taxon>Tenacibaculum</taxon>
    </lineage>
</organism>